<dbReference type="GO" id="GO:0070566">
    <property type="term" value="F:adenylyltransferase activity"/>
    <property type="evidence" value="ECO:0007669"/>
    <property type="project" value="UniProtKB-ARBA"/>
</dbReference>
<dbReference type="InterPro" id="IPR014729">
    <property type="entry name" value="Rossmann-like_a/b/a_fold"/>
</dbReference>
<feature type="domain" description="Cytidyltransferase-like" evidence="8">
    <location>
        <begin position="21"/>
        <end position="127"/>
    </location>
</feature>
<organism evidence="9">
    <name type="scientific">marine metagenome</name>
    <dbReference type="NCBI Taxonomy" id="408172"/>
    <lineage>
        <taxon>unclassified sequences</taxon>
        <taxon>metagenomes</taxon>
        <taxon>ecological metagenomes</taxon>
    </lineage>
</organism>
<dbReference type="SUPFAM" id="SSF52374">
    <property type="entry name" value="Nucleotidylyl transferase"/>
    <property type="match status" value="1"/>
</dbReference>
<dbReference type="GO" id="GO:0005524">
    <property type="term" value="F:ATP binding"/>
    <property type="evidence" value="ECO:0007669"/>
    <property type="project" value="UniProtKB-KW"/>
</dbReference>
<dbReference type="CDD" id="cd02165">
    <property type="entry name" value="NMNAT"/>
    <property type="match status" value="1"/>
</dbReference>
<dbReference type="UniPathway" id="UPA00253"/>
<evidence type="ECO:0000256" key="2">
    <source>
        <dbReference type="ARBA" id="ARBA00022642"/>
    </source>
</evidence>
<dbReference type="Pfam" id="PF01467">
    <property type="entry name" value="CTP_transf_like"/>
    <property type="match status" value="1"/>
</dbReference>
<proteinExistence type="predicted"/>
<comment type="pathway">
    <text evidence="1">Cofactor biosynthesis; NAD(+) biosynthesis.</text>
</comment>
<keyword evidence="2" id="KW-0662">Pyridine nucleotide biosynthesis</keyword>
<keyword evidence="6" id="KW-0067">ATP-binding</keyword>
<evidence type="ECO:0000313" key="9">
    <source>
        <dbReference type="EMBL" id="SVA95042.1"/>
    </source>
</evidence>
<keyword evidence="3" id="KW-0808">Transferase</keyword>
<dbReference type="PANTHER" id="PTHR39321:SF3">
    <property type="entry name" value="PHOSPHOPANTETHEINE ADENYLYLTRANSFERASE"/>
    <property type="match status" value="1"/>
</dbReference>
<evidence type="ECO:0000256" key="5">
    <source>
        <dbReference type="ARBA" id="ARBA00022741"/>
    </source>
</evidence>
<dbReference type="EMBL" id="UINC01023421">
    <property type="protein sequence ID" value="SVA95042.1"/>
    <property type="molecule type" value="Genomic_DNA"/>
</dbReference>
<name>A0A382A1K8_9ZZZZ</name>
<evidence type="ECO:0000256" key="1">
    <source>
        <dbReference type="ARBA" id="ARBA00004790"/>
    </source>
</evidence>
<evidence type="ECO:0000256" key="4">
    <source>
        <dbReference type="ARBA" id="ARBA00022695"/>
    </source>
</evidence>
<gene>
    <name evidence="9" type="ORF">METZ01_LOCUS147896</name>
</gene>
<evidence type="ECO:0000256" key="7">
    <source>
        <dbReference type="ARBA" id="ARBA00023027"/>
    </source>
</evidence>
<keyword evidence="7" id="KW-0520">NAD</keyword>
<dbReference type="PANTHER" id="PTHR39321">
    <property type="entry name" value="NICOTINATE-NUCLEOTIDE ADENYLYLTRANSFERASE-RELATED"/>
    <property type="match status" value="1"/>
</dbReference>
<keyword evidence="4" id="KW-0548">Nucleotidyltransferase</keyword>
<sequence>MPTLSSPLKIVNSPTDPFHIMQMLNIIARGIDRSIEIDEYDLTCSGPSYTVDTVRYLQKKYADYSISMVVGADQMMKIEHWKDYQDIVNIVHIICFNRKNCNFTHRPNMSLTWIDDFKINISSEQIKNDIIKGELKEDNLPPAVKQYIIKNQLYGYK</sequence>
<evidence type="ECO:0000259" key="8">
    <source>
        <dbReference type="Pfam" id="PF01467"/>
    </source>
</evidence>
<dbReference type="InterPro" id="IPR004821">
    <property type="entry name" value="Cyt_trans-like"/>
</dbReference>
<dbReference type="InterPro" id="IPR005248">
    <property type="entry name" value="NadD/NMNAT"/>
</dbReference>
<dbReference type="AlphaFoldDB" id="A0A382A1K8"/>
<protein>
    <recommendedName>
        <fullName evidence="8">Cytidyltransferase-like domain-containing protein</fullName>
    </recommendedName>
</protein>
<keyword evidence="5" id="KW-0547">Nucleotide-binding</keyword>
<reference evidence="9" key="1">
    <citation type="submission" date="2018-05" db="EMBL/GenBank/DDBJ databases">
        <authorList>
            <person name="Lanie J.A."/>
            <person name="Ng W.-L."/>
            <person name="Kazmierczak K.M."/>
            <person name="Andrzejewski T.M."/>
            <person name="Davidsen T.M."/>
            <person name="Wayne K.J."/>
            <person name="Tettelin H."/>
            <person name="Glass J.I."/>
            <person name="Rusch D."/>
            <person name="Podicherti R."/>
            <person name="Tsui H.-C.T."/>
            <person name="Winkler M.E."/>
        </authorList>
    </citation>
    <scope>NUCLEOTIDE SEQUENCE</scope>
</reference>
<evidence type="ECO:0000256" key="3">
    <source>
        <dbReference type="ARBA" id="ARBA00022679"/>
    </source>
</evidence>
<accession>A0A382A1K8</accession>
<dbReference type="Gene3D" id="3.40.50.620">
    <property type="entry name" value="HUPs"/>
    <property type="match status" value="1"/>
</dbReference>
<dbReference type="GO" id="GO:0009435">
    <property type="term" value="P:NAD+ biosynthetic process"/>
    <property type="evidence" value="ECO:0007669"/>
    <property type="project" value="UniProtKB-UniPathway"/>
</dbReference>
<evidence type="ECO:0000256" key="6">
    <source>
        <dbReference type="ARBA" id="ARBA00022840"/>
    </source>
</evidence>